<evidence type="ECO:0000313" key="2">
    <source>
        <dbReference type="EMBL" id="GMN56229.1"/>
    </source>
</evidence>
<comment type="caution">
    <text evidence="2">The sequence shown here is derived from an EMBL/GenBank/DDBJ whole genome shotgun (WGS) entry which is preliminary data.</text>
</comment>
<feature type="region of interest" description="Disordered" evidence="1">
    <location>
        <begin position="130"/>
        <end position="150"/>
    </location>
</feature>
<organism evidence="2 3">
    <name type="scientific">Ficus carica</name>
    <name type="common">Common fig</name>
    <dbReference type="NCBI Taxonomy" id="3494"/>
    <lineage>
        <taxon>Eukaryota</taxon>
        <taxon>Viridiplantae</taxon>
        <taxon>Streptophyta</taxon>
        <taxon>Embryophyta</taxon>
        <taxon>Tracheophyta</taxon>
        <taxon>Spermatophyta</taxon>
        <taxon>Magnoliopsida</taxon>
        <taxon>eudicotyledons</taxon>
        <taxon>Gunneridae</taxon>
        <taxon>Pentapetalae</taxon>
        <taxon>rosids</taxon>
        <taxon>fabids</taxon>
        <taxon>Rosales</taxon>
        <taxon>Moraceae</taxon>
        <taxon>Ficeae</taxon>
        <taxon>Ficus</taxon>
    </lineage>
</organism>
<protein>
    <submittedName>
        <fullName evidence="2">Uncharacterized protein</fullName>
    </submittedName>
</protein>
<dbReference type="AlphaFoldDB" id="A0AA88DKJ4"/>
<sequence length="323" mass="36445">MWPRRWRSEPHRTFENEAKRDGKTGAVVYSARRPLARRQADRQIWLPFFNRGGDLVNATRVVGIGSLEIARGDPLSAHGGVHYRGGSGVYQRCGGNGAARGGRGGHRRLLGGRVRYKRWRDERITGSGGCPGIGETGLRGESSGSRGEHSKGVDVIRINGGGDIEVQNVIYAPTIAVTTISGVVEVDSSRGGERDMEDSHLNEFFYHILTCSSDEDCENDVLDVEQPKRRPQRYLKKLEYKRTPNTDLGPKKMMFRKGSIKEFDPLHFPDSMRKSFEDYKSSDLKSPFTSSLGLTREWDFFDKIKTEQFWLLSDHIEETMYGI</sequence>
<gene>
    <name evidence="2" type="ORF">TIFTF001_025343</name>
</gene>
<evidence type="ECO:0000313" key="3">
    <source>
        <dbReference type="Proteomes" id="UP001187192"/>
    </source>
</evidence>
<name>A0AA88DKJ4_FICCA</name>
<dbReference type="Proteomes" id="UP001187192">
    <property type="component" value="Unassembled WGS sequence"/>
</dbReference>
<keyword evidence="3" id="KW-1185">Reference proteome</keyword>
<evidence type="ECO:0000256" key="1">
    <source>
        <dbReference type="SAM" id="MobiDB-lite"/>
    </source>
</evidence>
<accession>A0AA88DKJ4</accession>
<proteinExistence type="predicted"/>
<dbReference type="EMBL" id="BTGU01000062">
    <property type="protein sequence ID" value="GMN56229.1"/>
    <property type="molecule type" value="Genomic_DNA"/>
</dbReference>
<reference evidence="2" key="1">
    <citation type="submission" date="2023-07" db="EMBL/GenBank/DDBJ databases">
        <title>draft genome sequence of fig (Ficus carica).</title>
        <authorList>
            <person name="Takahashi T."/>
            <person name="Nishimura K."/>
        </authorList>
    </citation>
    <scope>NUCLEOTIDE SEQUENCE</scope>
</reference>